<organism evidence="2 3">
    <name type="scientific">Dokdonella ginsengisoli</name>
    <dbReference type="NCBI Taxonomy" id="363846"/>
    <lineage>
        <taxon>Bacteria</taxon>
        <taxon>Pseudomonadati</taxon>
        <taxon>Pseudomonadota</taxon>
        <taxon>Gammaproteobacteria</taxon>
        <taxon>Lysobacterales</taxon>
        <taxon>Rhodanobacteraceae</taxon>
        <taxon>Dokdonella</taxon>
    </lineage>
</organism>
<gene>
    <name evidence="2" type="ORF">ACFO6Q_07195</name>
</gene>
<dbReference type="Proteomes" id="UP001595886">
    <property type="component" value="Unassembled WGS sequence"/>
</dbReference>
<protein>
    <recommendedName>
        <fullName evidence="4">DUF11 domain-containing protein</fullName>
    </recommendedName>
</protein>
<keyword evidence="1" id="KW-0732">Signal</keyword>
<proteinExistence type="predicted"/>
<feature type="signal peptide" evidence="1">
    <location>
        <begin position="1"/>
        <end position="20"/>
    </location>
</feature>
<evidence type="ECO:0000313" key="2">
    <source>
        <dbReference type="EMBL" id="MFC4820102.1"/>
    </source>
</evidence>
<evidence type="ECO:0000313" key="3">
    <source>
        <dbReference type="Proteomes" id="UP001595886"/>
    </source>
</evidence>
<keyword evidence="3" id="KW-1185">Reference proteome</keyword>
<sequence length="163" mass="16553">MTSLRLLSCVLAAWLPAATAGQTLTLTLADGHDFVRYGQTLDYVVTLTNDGDAAAAVPVSVELSPAWDPAGASWVCYPGTDGATCAASGSGPLSDLAMLPPGARVSWVVSVPTLPDTPETIVTLDVVATGAATVSDSNALVVFKDGFDVPYGDGTQDLPPDGT</sequence>
<accession>A0ABV9QTF5</accession>
<evidence type="ECO:0008006" key="4">
    <source>
        <dbReference type="Google" id="ProtNLM"/>
    </source>
</evidence>
<evidence type="ECO:0000256" key="1">
    <source>
        <dbReference type="SAM" id="SignalP"/>
    </source>
</evidence>
<dbReference type="RefSeq" id="WP_380019928.1">
    <property type="nucleotide sequence ID" value="NZ_JBHSHD010000006.1"/>
</dbReference>
<reference evidence="3" key="1">
    <citation type="journal article" date="2019" name="Int. J. Syst. Evol. Microbiol.">
        <title>The Global Catalogue of Microorganisms (GCM) 10K type strain sequencing project: providing services to taxonomists for standard genome sequencing and annotation.</title>
        <authorList>
            <consortium name="The Broad Institute Genomics Platform"/>
            <consortium name="The Broad Institute Genome Sequencing Center for Infectious Disease"/>
            <person name="Wu L."/>
            <person name="Ma J."/>
        </authorList>
    </citation>
    <scope>NUCLEOTIDE SEQUENCE [LARGE SCALE GENOMIC DNA]</scope>
    <source>
        <strain evidence="3">CCUG 30340</strain>
    </source>
</reference>
<feature type="chain" id="PRO_5047028647" description="DUF11 domain-containing protein" evidence="1">
    <location>
        <begin position="21"/>
        <end position="163"/>
    </location>
</feature>
<name>A0ABV9QTF5_9GAMM</name>
<comment type="caution">
    <text evidence="2">The sequence shown here is derived from an EMBL/GenBank/DDBJ whole genome shotgun (WGS) entry which is preliminary data.</text>
</comment>
<dbReference type="EMBL" id="JBHSHD010000006">
    <property type="protein sequence ID" value="MFC4820102.1"/>
    <property type="molecule type" value="Genomic_DNA"/>
</dbReference>